<evidence type="ECO:0000313" key="1">
    <source>
        <dbReference type="EMBL" id="QPI16497.1"/>
    </source>
</evidence>
<proteinExistence type="predicted"/>
<dbReference type="InterPro" id="IPR013320">
    <property type="entry name" value="ConA-like_dom_sf"/>
</dbReference>
<protein>
    <submittedName>
        <fullName evidence="1">Uncharacterized protein</fullName>
    </submittedName>
</protein>
<gene>
    <name evidence="1" type="ORF">NIOZUU157_00396</name>
</gene>
<dbReference type="EMBL" id="MW030567">
    <property type="protein sequence ID" value="QPI16497.1"/>
    <property type="molecule type" value="Genomic_DNA"/>
</dbReference>
<organism evidence="1">
    <name type="scientific">Virus NIOZ-UU157</name>
    <dbReference type="NCBI Taxonomy" id="2763269"/>
    <lineage>
        <taxon>Viruses</taxon>
    </lineage>
</organism>
<dbReference type="SUPFAM" id="SSF49899">
    <property type="entry name" value="Concanavalin A-like lectins/glucanases"/>
    <property type="match status" value="1"/>
</dbReference>
<name>A0A7S9XGX2_9VIRU</name>
<accession>A0A7S9XGX2</accession>
<reference evidence="1" key="1">
    <citation type="submission" date="2020-08" db="EMBL/GenBank/DDBJ databases">
        <title>Bridging the membrane lipid divide: bacteria of the FCB group superphylum have the potential to synthesize archaeal ether lipids.</title>
        <authorList>
            <person name="Villanueva L."/>
            <person name="von Meijenfeldt F.A.B."/>
            <person name="Westbye A.B."/>
            <person name="Yadav S."/>
            <person name="Hopmans E.C."/>
            <person name="Dutilh B.E."/>
            <person name="Sinninghe Damste J.S."/>
        </authorList>
    </citation>
    <scope>NUCLEOTIDE SEQUENCE</scope>
    <source>
        <strain evidence="1">NIOZ-UU157</strain>
    </source>
</reference>
<sequence length="237" mass="25503">MLGLTNGVTNTSYQWQPNMVSATMALWLRNGVGVTAAQWDDSSGNGRHITQAVGGNRAIVSGGGLDFESSEADHYDITRSDIEIPAEEAFMVFIVCDIESYDSQNSLLGVSGTGAFLELQNTTRLRIKTSTTGDTDIIQYASDTFATGEKALFGVQREAGSTGLVKVFKNGSLLPVVANASGDGNNTGAITFDVVAMRNDDRHFDGKIYEMIVYEATDLKAGEIDKINNYLINKHGL</sequence>